<proteinExistence type="predicted"/>
<evidence type="ECO:0000313" key="1">
    <source>
        <dbReference type="EMBL" id="EMA56108.1"/>
    </source>
</evidence>
<comment type="caution">
    <text evidence="1">The sequence shown here is derived from an EMBL/GenBank/DDBJ whole genome shotgun (WGS) entry which is preliminary data.</text>
</comment>
<reference evidence="1 2" key="1">
    <citation type="journal article" date="2014" name="PLoS Genet.">
        <title>Phylogenetically driven sequencing of extremely halophilic archaea reveals strategies for static and dynamic osmo-response.</title>
        <authorList>
            <person name="Becker E.A."/>
            <person name="Seitzer P.M."/>
            <person name="Tritt A."/>
            <person name="Larsen D."/>
            <person name="Krusor M."/>
            <person name="Yao A.I."/>
            <person name="Wu D."/>
            <person name="Madern D."/>
            <person name="Eisen J.A."/>
            <person name="Darling A.E."/>
            <person name="Facciotti M.T."/>
        </authorList>
    </citation>
    <scope>NUCLEOTIDE SEQUENCE [LARGE SCALE GENOMIC DNA]</scope>
    <source>
        <strain evidence="1 2">JCM 13552</strain>
    </source>
</reference>
<organism evidence="1 2">
    <name type="scientific">Halococcus thailandensis JCM 13552</name>
    <dbReference type="NCBI Taxonomy" id="1227457"/>
    <lineage>
        <taxon>Archaea</taxon>
        <taxon>Methanobacteriati</taxon>
        <taxon>Methanobacteriota</taxon>
        <taxon>Stenosarchaea group</taxon>
        <taxon>Halobacteria</taxon>
        <taxon>Halobacteriales</taxon>
        <taxon>Halococcaceae</taxon>
        <taxon>Halococcus</taxon>
    </lineage>
</organism>
<gene>
    <name evidence="1" type="ORF">C451_04069</name>
</gene>
<dbReference type="AlphaFoldDB" id="M0NEX9"/>
<dbReference type="EMBL" id="AOMF01000092">
    <property type="protein sequence ID" value="EMA56108.1"/>
    <property type="molecule type" value="Genomic_DNA"/>
</dbReference>
<accession>M0NEX9</accession>
<dbReference type="PATRIC" id="fig|1227457.3.peg.734"/>
<protein>
    <submittedName>
        <fullName evidence="1">Uncharacterized protein</fullName>
    </submittedName>
</protein>
<dbReference type="STRING" id="1227457.C451_04069"/>
<evidence type="ECO:0000313" key="2">
    <source>
        <dbReference type="Proteomes" id="UP000011680"/>
    </source>
</evidence>
<dbReference type="OrthoDB" id="382733at2157"/>
<dbReference type="Proteomes" id="UP000011680">
    <property type="component" value="Unassembled WGS sequence"/>
</dbReference>
<sequence length="68" mass="7656">MTKQSDHTEDFAALFETVTGQSTITEYQQTDSSKRFGEPEEEKHISNYVDAAAIDNGFEDVIEEPEVV</sequence>
<name>M0NEX9_9EURY</name>
<keyword evidence="2" id="KW-1185">Reference proteome</keyword>
<dbReference type="RefSeq" id="WP_007737919.1">
    <property type="nucleotide sequence ID" value="NZ_AOMF01000092.1"/>
</dbReference>